<dbReference type="Pfam" id="PF03107">
    <property type="entry name" value="C1_2"/>
    <property type="match status" value="1"/>
</dbReference>
<reference evidence="3" key="1">
    <citation type="submission" date="2022-11" db="EMBL/GenBank/DDBJ databases">
        <authorList>
            <person name="Hyden B.L."/>
            <person name="Feng K."/>
            <person name="Yates T."/>
            <person name="Jawdy S."/>
            <person name="Smart L.B."/>
            <person name="Muchero W."/>
        </authorList>
    </citation>
    <scope>NUCLEOTIDE SEQUENCE</scope>
    <source>
        <tissue evidence="3">Shoot tip</tissue>
    </source>
</reference>
<dbReference type="InterPro" id="IPR046349">
    <property type="entry name" value="C1-like_sf"/>
</dbReference>
<evidence type="ECO:0000313" key="3">
    <source>
        <dbReference type="EMBL" id="KAJ6749826.1"/>
    </source>
</evidence>
<comment type="caution">
    <text evidence="3">The sequence shown here is derived from an EMBL/GenBank/DDBJ whole genome shotgun (WGS) entry which is preliminary data.</text>
</comment>
<reference evidence="3" key="2">
    <citation type="journal article" date="2023" name="Int. J. Mol. Sci.">
        <title>De Novo Assembly and Annotation of 11 Diverse Shrub Willow (Salix) Genomes Reveals Novel Gene Organization in Sex-Linked Regions.</title>
        <authorList>
            <person name="Hyden B."/>
            <person name="Feng K."/>
            <person name="Yates T.B."/>
            <person name="Jawdy S."/>
            <person name="Cereghino C."/>
            <person name="Smart L.B."/>
            <person name="Muchero W."/>
        </authorList>
    </citation>
    <scope>NUCLEOTIDE SEQUENCE [LARGE SCALE GENOMIC DNA]</scope>
    <source>
        <tissue evidence="3">Shoot tip</tissue>
    </source>
</reference>
<dbReference type="InterPro" id="IPR004146">
    <property type="entry name" value="DC1"/>
</dbReference>
<sequence>MLSANAVNVPAGYGKLLPSLTFTIISYVHLFPSSRTQNRIFTSIDFSCDLCKNPSSKGWFYRCSFCEFDTHIASAISNKKADPLPPPDHTLKRQIMEADRKIDYRSQSDELMQLIVQGVESDIERNGQEVVSTAVTGWDERLHRLRASRLKNQRD</sequence>
<keyword evidence="4" id="KW-1185">Reference proteome</keyword>
<dbReference type="OrthoDB" id="1483207at2759"/>
<evidence type="ECO:0000256" key="1">
    <source>
        <dbReference type="ARBA" id="ARBA00022737"/>
    </source>
</evidence>
<dbReference type="EMBL" id="JAPFFL010000001">
    <property type="protein sequence ID" value="KAJ6749826.1"/>
    <property type="molecule type" value="Genomic_DNA"/>
</dbReference>
<protein>
    <recommendedName>
        <fullName evidence="2">DC1 domain-containing protein</fullName>
    </recommendedName>
</protein>
<name>A0A9Q0VKB0_SALVM</name>
<proteinExistence type="predicted"/>
<keyword evidence="1" id="KW-0677">Repeat</keyword>
<dbReference type="SUPFAM" id="SSF57889">
    <property type="entry name" value="Cysteine-rich domain"/>
    <property type="match status" value="1"/>
</dbReference>
<evidence type="ECO:0000313" key="4">
    <source>
        <dbReference type="Proteomes" id="UP001151529"/>
    </source>
</evidence>
<feature type="domain" description="DC1" evidence="2">
    <location>
        <begin position="42"/>
        <end position="72"/>
    </location>
</feature>
<accession>A0A9Q0VKB0</accession>
<organism evidence="3 4">
    <name type="scientific">Salix viminalis</name>
    <name type="common">Common osier</name>
    <name type="synonym">Basket willow</name>
    <dbReference type="NCBI Taxonomy" id="40686"/>
    <lineage>
        <taxon>Eukaryota</taxon>
        <taxon>Viridiplantae</taxon>
        <taxon>Streptophyta</taxon>
        <taxon>Embryophyta</taxon>
        <taxon>Tracheophyta</taxon>
        <taxon>Spermatophyta</taxon>
        <taxon>Magnoliopsida</taxon>
        <taxon>eudicotyledons</taxon>
        <taxon>Gunneridae</taxon>
        <taxon>Pentapetalae</taxon>
        <taxon>rosids</taxon>
        <taxon>fabids</taxon>
        <taxon>Malpighiales</taxon>
        <taxon>Salicaceae</taxon>
        <taxon>Saliceae</taxon>
        <taxon>Salix</taxon>
    </lineage>
</organism>
<evidence type="ECO:0000259" key="2">
    <source>
        <dbReference type="Pfam" id="PF03107"/>
    </source>
</evidence>
<dbReference type="AlphaFoldDB" id="A0A9Q0VKB0"/>
<gene>
    <name evidence="3" type="ORF">OIU85_000456</name>
</gene>
<dbReference type="Proteomes" id="UP001151529">
    <property type="component" value="Chromosome 16"/>
</dbReference>